<keyword evidence="4" id="KW-1185">Reference proteome</keyword>
<dbReference type="GO" id="GO:0016787">
    <property type="term" value="F:hydrolase activity"/>
    <property type="evidence" value="ECO:0007669"/>
    <property type="project" value="UniProtKB-KW"/>
</dbReference>
<feature type="domain" description="Isochorismatase-like" evidence="2">
    <location>
        <begin position="3"/>
        <end position="170"/>
    </location>
</feature>
<gene>
    <name evidence="3" type="ORF">ACIBG2_44535</name>
</gene>
<reference evidence="3 4" key="1">
    <citation type="submission" date="2024-10" db="EMBL/GenBank/DDBJ databases">
        <title>The Natural Products Discovery Center: Release of the First 8490 Sequenced Strains for Exploring Actinobacteria Biosynthetic Diversity.</title>
        <authorList>
            <person name="Kalkreuter E."/>
            <person name="Kautsar S.A."/>
            <person name="Yang D."/>
            <person name="Bader C.D."/>
            <person name="Teijaro C.N."/>
            <person name="Fluegel L."/>
            <person name="Davis C.M."/>
            <person name="Simpson J.R."/>
            <person name="Lauterbach L."/>
            <person name="Steele A.D."/>
            <person name="Gui C."/>
            <person name="Meng S."/>
            <person name="Li G."/>
            <person name="Viehrig K."/>
            <person name="Ye F."/>
            <person name="Su P."/>
            <person name="Kiefer A.F."/>
            <person name="Nichols A."/>
            <person name="Cepeda A.J."/>
            <person name="Yan W."/>
            <person name="Fan B."/>
            <person name="Jiang Y."/>
            <person name="Adhikari A."/>
            <person name="Zheng C.-J."/>
            <person name="Schuster L."/>
            <person name="Cowan T.M."/>
            <person name="Smanski M.J."/>
            <person name="Chevrette M.G."/>
            <person name="De Carvalho L.P.S."/>
            <person name="Shen B."/>
        </authorList>
    </citation>
    <scope>NUCLEOTIDE SEQUENCE [LARGE SCALE GENOMIC DNA]</scope>
    <source>
        <strain evidence="3 4">NPDC050545</strain>
    </source>
</reference>
<comment type="caution">
    <text evidence="3">The sequence shown here is derived from an EMBL/GenBank/DDBJ whole genome shotgun (WGS) entry which is preliminary data.</text>
</comment>
<dbReference type="PANTHER" id="PTHR43540">
    <property type="entry name" value="PEROXYUREIDOACRYLATE/UREIDOACRYLATE AMIDOHYDROLASE-RELATED"/>
    <property type="match status" value="1"/>
</dbReference>
<dbReference type="EMBL" id="JBITGY010000015">
    <property type="protein sequence ID" value="MFI6504518.1"/>
    <property type="molecule type" value="Genomic_DNA"/>
</dbReference>
<evidence type="ECO:0000313" key="3">
    <source>
        <dbReference type="EMBL" id="MFI6504518.1"/>
    </source>
</evidence>
<accession>A0ABW7Z8K6</accession>
<keyword evidence="1 3" id="KW-0378">Hydrolase</keyword>
<evidence type="ECO:0000259" key="2">
    <source>
        <dbReference type="Pfam" id="PF00857"/>
    </source>
</evidence>
<dbReference type="InterPro" id="IPR036380">
    <property type="entry name" value="Isochorismatase-like_sf"/>
</dbReference>
<sequence length="182" mass="19315">MIALLVIDAQKEYAPSGALPVARFDAALGNVERLLGAARSSGRTAVVHVRHVSGTPGDSSFDAGGSGIAFVDSVRPARHEFVLTKHYVGAFSNPDLDRYLRRNGVDELVICGFTSFICCDTTAREAVQLGYKVYFVEDAVSEFSLGDIGADELHRMVTAVQGAVFSTVTATADAVSLLSAEE</sequence>
<protein>
    <submittedName>
        <fullName evidence="3">Cysteine hydrolase family protein</fullName>
        <ecNumber evidence="3">3.-.-.-</ecNumber>
    </submittedName>
</protein>
<dbReference type="Proteomes" id="UP001612741">
    <property type="component" value="Unassembled WGS sequence"/>
</dbReference>
<dbReference type="InterPro" id="IPR050272">
    <property type="entry name" value="Isochorismatase-like_hydrls"/>
</dbReference>
<dbReference type="CDD" id="cd01014">
    <property type="entry name" value="nicotinamidase_related"/>
    <property type="match status" value="1"/>
</dbReference>
<dbReference type="Gene3D" id="3.40.50.850">
    <property type="entry name" value="Isochorismatase-like"/>
    <property type="match status" value="1"/>
</dbReference>
<name>A0ABW7Z8K6_9ACTN</name>
<dbReference type="Pfam" id="PF00857">
    <property type="entry name" value="Isochorismatase"/>
    <property type="match status" value="1"/>
</dbReference>
<proteinExistence type="predicted"/>
<evidence type="ECO:0000313" key="4">
    <source>
        <dbReference type="Proteomes" id="UP001612741"/>
    </source>
</evidence>
<organism evidence="3 4">
    <name type="scientific">Nonomuraea typhae</name>
    <dbReference type="NCBI Taxonomy" id="2603600"/>
    <lineage>
        <taxon>Bacteria</taxon>
        <taxon>Bacillati</taxon>
        <taxon>Actinomycetota</taxon>
        <taxon>Actinomycetes</taxon>
        <taxon>Streptosporangiales</taxon>
        <taxon>Streptosporangiaceae</taxon>
        <taxon>Nonomuraea</taxon>
    </lineage>
</organism>
<dbReference type="RefSeq" id="WP_397090278.1">
    <property type="nucleotide sequence ID" value="NZ_JBITGY010000015.1"/>
</dbReference>
<dbReference type="SUPFAM" id="SSF52499">
    <property type="entry name" value="Isochorismatase-like hydrolases"/>
    <property type="match status" value="1"/>
</dbReference>
<dbReference type="EC" id="3.-.-.-" evidence="3"/>
<evidence type="ECO:0000256" key="1">
    <source>
        <dbReference type="ARBA" id="ARBA00022801"/>
    </source>
</evidence>
<dbReference type="InterPro" id="IPR000868">
    <property type="entry name" value="Isochorismatase-like_dom"/>
</dbReference>